<dbReference type="SUPFAM" id="SSF88659">
    <property type="entry name" value="Sigma3 and sigma4 domains of RNA polymerase sigma factors"/>
    <property type="match status" value="1"/>
</dbReference>
<gene>
    <name evidence="7" type="ORF">SAMN05216243_2356</name>
</gene>
<dbReference type="InterPro" id="IPR036388">
    <property type="entry name" value="WH-like_DNA-bd_sf"/>
</dbReference>
<sequence>MDDQQLEFDEIMKLYGTDIKGIVYMYVRDYSLADDITQETFIKCFTHYKQFRGESLRNWLIRIAINRSKDYLRSAYKKRTLLGESLISLLKSPSVETKVLQKSLEDEVTESVMNLPFKYREIIILYYYKELTIKDISTTLGRNENTIKSQLRRAKDLLKKEVSKNG</sequence>
<dbReference type="SUPFAM" id="SSF88946">
    <property type="entry name" value="Sigma2 domain of RNA polymerase sigma factors"/>
    <property type="match status" value="1"/>
</dbReference>
<dbReference type="Proteomes" id="UP000198694">
    <property type="component" value="Unassembled WGS sequence"/>
</dbReference>
<evidence type="ECO:0000313" key="8">
    <source>
        <dbReference type="Proteomes" id="UP000198694"/>
    </source>
</evidence>
<feature type="domain" description="RNA polymerase sigma-70 region 2" evidence="5">
    <location>
        <begin position="13"/>
        <end position="75"/>
    </location>
</feature>
<dbReference type="NCBIfam" id="TIGR02937">
    <property type="entry name" value="sigma70-ECF"/>
    <property type="match status" value="1"/>
</dbReference>
<evidence type="ECO:0000256" key="1">
    <source>
        <dbReference type="ARBA" id="ARBA00010641"/>
    </source>
</evidence>
<dbReference type="Gene3D" id="1.10.10.10">
    <property type="entry name" value="Winged helix-like DNA-binding domain superfamily/Winged helix DNA-binding domain"/>
    <property type="match status" value="1"/>
</dbReference>
<dbReference type="Pfam" id="PF08281">
    <property type="entry name" value="Sigma70_r4_2"/>
    <property type="match status" value="1"/>
</dbReference>
<dbReference type="PANTHER" id="PTHR43133">
    <property type="entry name" value="RNA POLYMERASE ECF-TYPE SIGMA FACTO"/>
    <property type="match status" value="1"/>
</dbReference>
<dbReference type="PANTHER" id="PTHR43133:SF60">
    <property type="entry name" value="RNA POLYMERASE SIGMA FACTOR SIGV"/>
    <property type="match status" value="1"/>
</dbReference>
<feature type="domain" description="RNA polymerase sigma factor 70 region 4 type 2" evidence="6">
    <location>
        <begin position="107"/>
        <end position="156"/>
    </location>
</feature>
<name>A0A1G9A1J2_9BACI</name>
<dbReference type="Pfam" id="PF04542">
    <property type="entry name" value="Sigma70_r2"/>
    <property type="match status" value="1"/>
</dbReference>
<reference evidence="7 8" key="1">
    <citation type="submission" date="2016-10" db="EMBL/GenBank/DDBJ databases">
        <authorList>
            <person name="de Groot N.N."/>
        </authorList>
    </citation>
    <scope>NUCLEOTIDE SEQUENCE [LARGE SCALE GENOMIC DNA]</scope>
    <source>
        <strain evidence="7 8">CGMCC 1.6502</strain>
    </source>
</reference>
<keyword evidence="2" id="KW-0805">Transcription regulation</keyword>
<dbReference type="GO" id="GO:0006352">
    <property type="term" value="P:DNA-templated transcription initiation"/>
    <property type="evidence" value="ECO:0007669"/>
    <property type="project" value="InterPro"/>
</dbReference>
<dbReference type="GO" id="GO:0003677">
    <property type="term" value="F:DNA binding"/>
    <property type="evidence" value="ECO:0007669"/>
    <property type="project" value="InterPro"/>
</dbReference>
<proteinExistence type="inferred from homology"/>
<dbReference type="Gene3D" id="1.10.1740.10">
    <property type="match status" value="1"/>
</dbReference>
<accession>A0A1G9A1J2</accession>
<dbReference type="OrthoDB" id="9794508at2"/>
<dbReference type="RefSeq" id="WP_093214331.1">
    <property type="nucleotide sequence ID" value="NZ_FNFL01000003.1"/>
</dbReference>
<evidence type="ECO:0000256" key="3">
    <source>
        <dbReference type="ARBA" id="ARBA00023082"/>
    </source>
</evidence>
<evidence type="ECO:0000313" key="7">
    <source>
        <dbReference type="EMBL" id="SDK21228.1"/>
    </source>
</evidence>
<keyword evidence="8" id="KW-1185">Reference proteome</keyword>
<evidence type="ECO:0000256" key="4">
    <source>
        <dbReference type="ARBA" id="ARBA00023163"/>
    </source>
</evidence>
<comment type="similarity">
    <text evidence="1">Belongs to the sigma-70 factor family. ECF subfamily.</text>
</comment>
<dbReference type="AlphaFoldDB" id="A0A1G9A1J2"/>
<keyword evidence="4" id="KW-0804">Transcription</keyword>
<evidence type="ECO:0000256" key="2">
    <source>
        <dbReference type="ARBA" id="ARBA00023015"/>
    </source>
</evidence>
<dbReference type="STRING" id="407036.SAMN05216243_2356"/>
<dbReference type="InterPro" id="IPR013249">
    <property type="entry name" value="RNA_pol_sigma70_r4_t2"/>
</dbReference>
<dbReference type="CDD" id="cd06171">
    <property type="entry name" value="Sigma70_r4"/>
    <property type="match status" value="1"/>
</dbReference>
<evidence type="ECO:0000259" key="6">
    <source>
        <dbReference type="Pfam" id="PF08281"/>
    </source>
</evidence>
<dbReference type="InterPro" id="IPR007627">
    <property type="entry name" value="RNA_pol_sigma70_r2"/>
</dbReference>
<protein>
    <submittedName>
        <fullName evidence="7">RNA polymerase sigma-70 factor, ECF subfamily</fullName>
    </submittedName>
</protein>
<dbReference type="InterPro" id="IPR013324">
    <property type="entry name" value="RNA_pol_sigma_r3/r4-like"/>
</dbReference>
<organism evidence="7 8">
    <name type="scientific">Sediminibacillus albus</name>
    <dbReference type="NCBI Taxonomy" id="407036"/>
    <lineage>
        <taxon>Bacteria</taxon>
        <taxon>Bacillati</taxon>
        <taxon>Bacillota</taxon>
        <taxon>Bacilli</taxon>
        <taxon>Bacillales</taxon>
        <taxon>Bacillaceae</taxon>
        <taxon>Sediminibacillus</taxon>
    </lineage>
</organism>
<keyword evidence="3" id="KW-0731">Sigma factor</keyword>
<evidence type="ECO:0000259" key="5">
    <source>
        <dbReference type="Pfam" id="PF04542"/>
    </source>
</evidence>
<dbReference type="InterPro" id="IPR014284">
    <property type="entry name" value="RNA_pol_sigma-70_dom"/>
</dbReference>
<dbReference type="EMBL" id="FNFL01000003">
    <property type="protein sequence ID" value="SDK21228.1"/>
    <property type="molecule type" value="Genomic_DNA"/>
</dbReference>
<dbReference type="InterPro" id="IPR039425">
    <property type="entry name" value="RNA_pol_sigma-70-like"/>
</dbReference>
<dbReference type="GO" id="GO:0016987">
    <property type="term" value="F:sigma factor activity"/>
    <property type="evidence" value="ECO:0007669"/>
    <property type="project" value="UniProtKB-KW"/>
</dbReference>
<dbReference type="InterPro" id="IPR013325">
    <property type="entry name" value="RNA_pol_sigma_r2"/>
</dbReference>